<feature type="transmembrane region" description="Helical" evidence="1">
    <location>
        <begin position="131"/>
        <end position="150"/>
    </location>
</feature>
<keyword evidence="1" id="KW-0812">Transmembrane</keyword>
<keyword evidence="1" id="KW-1133">Transmembrane helix</keyword>
<sequence>MVALFLQLRLSQLSHALRRPATQLCGLALIVALGIALTGYAVDAFGELRSATPGFAGVVGILVGSAIILLFWVVPLFTAVDDIADPRAFAVLGVRPSAIAGGLAASALLSVPSLLLVIVAVSYTVSWVTRPGTAVVAVLSGVLIVATGVLGGRVSKSLGSAIFSSRHLRELAGVLGVFAALATLPFVLSLLLGSLGVAGLPRLGEIAAVLAGSPLGFAWAAPVDAASGNQTAAWAKLLLAVIVVALLAIAWRATVSWVIRLRVPRDLSLASGGRGLGWFDVFAGTEVGAIAARSMTYWLRDPRYRLVLMIIPVVALLVLVPFLVIGVWWQNLALVPLPIICLFLGWALHNDLAHDSSALWLHVASNVSGWTDRVGRAIPVLFIGSLTIALLAPVSTALYSDWSVFPAMIGLSFCLLLSGIGISSYLSVRMPYAAVRPGASPFAQPQSSSGSGGQAVAFLLILVCAVPTLGLGALTLSEGGLWGMLTLLVGVVTGLLVLVCGLAAGARVFARQAPELLAFTLRN</sequence>
<feature type="transmembrane region" description="Helical" evidence="1">
    <location>
        <begin position="171"/>
        <end position="200"/>
    </location>
</feature>
<feature type="transmembrane region" description="Helical" evidence="1">
    <location>
        <begin position="206"/>
        <end position="225"/>
    </location>
</feature>
<protein>
    <submittedName>
        <fullName evidence="2">ABC transporter permease</fullName>
    </submittedName>
</protein>
<organism evidence="2 3">
    <name type="scientific">Homoserinimonas hongtaonis</name>
    <dbReference type="NCBI Taxonomy" id="2079791"/>
    <lineage>
        <taxon>Bacteria</taxon>
        <taxon>Bacillati</taxon>
        <taxon>Actinomycetota</taxon>
        <taxon>Actinomycetes</taxon>
        <taxon>Micrococcales</taxon>
        <taxon>Microbacteriaceae</taxon>
        <taxon>Homoserinimonas</taxon>
    </lineage>
</organism>
<feature type="transmembrane region" description="Helical" evidence="1">
    <location>
        <begin position="237"/>
        <end position="259"/>
    </location>
</feature>
<feature type="transmembrane region" description="Helical" evidence="1">
    <location>
        <begin position="404"/>
        <end position="426"/>
    </location>
</feature>
<proteinExistence type="predicted"/>
<evidence type="ECO:0000256" key="1">
    <source>
        <dbReference type="SAM" id="Phobius"/>
    </source>
</evidence>
<evidence type="ECO:0000313" key="3">
    <source>
        <dbReference type="Proteomes" id="UP000244978"/>
    </source>
</evidence>
<dbReference type="Proteomes" id="UP000244978">
    <property type="component" value="Unassembled WGS sequence"/>
</dbReference>
<feature type="transmembrane region" description="Helical" evidence="1">
    <location>
        <begin position="98"/>
        <end position="125"/>
    </location>
</feature>
<feature type="transmembrane region" description="Helical" evidence="1">
    <location>
        <begin position="374"/>
        <end position="392"/>
    </location>
</feature>
<feature type="transmembrane region" description="Helical" evidence="1">
    <location>
        <begin position="335"/>
        <end position="353"/>
    </location>
</feature>
<feature type="transmembrane region" description="Helical" evidence="1">
    <location>
        <begin position="54"/>
        <end position="77"/>
    </location>
</feature>
<reference evidence="3" key="1">
    <citation type="submission" date="2018-04" db="EMBL/GenBank/DDBJ databases">
        <authorList>
            <person name="Liu S."/>
            <person name="Wang Z."/>
            <person name="Li J."/>
        </authorList>
    </citation>
    <scope>NUCLEOTIDE SEQUENCE [LARGE SCALE GENOMIC DNA]</scope>
    <source>
        <strain evidence="3">S1194</strain>
    </source>
</reference>
<comment type="caution">
    <text evidence="2">The sequence shown here is derived from an EMBL/GenBank/DDBJ whole genome shotgun (WGS) entry which is preliminary data.</text>
</comment>
<evidence type="ECO:0000313" key="2">
    <source>
        <dbReference type="EMBL" id="PWB96140.1"/>
    </source>
</evidence>
<dbReference type="RefSeq" id="WP_108998387.1">
    <property type="nucleotide sequence ID" value="NZ_QEEX01000002.1"/>
</dbReference>
<feature type="transmembrane region" description="Helical" evidence="1">
    <location>
        <begin position="482"/>
        <end position="504"/>
    </location>
</feature>
<name>A0A2U1SWZ2_9MICO</name>
<dbReference type="EMBL" id="QEEX01000002">
    <property type="protein sequence ID" value="PWB96140.1"/>
    <property type="molecule type" value="Genomic_DNA"/>
</dbReference>
<feature type="transmembrane region" description="Helical" evidence="1">
    <location>
        <begin position="306"/>
        <end position="329"/>
    </location>
</feature>
<dbReference type="AlphaFoldDB" id="A0A2U1SWZ2"/>
<accession>A0A2U1SWZ2</accession>
<keyword evidence="3" id="KW-1185">Reference proteome</keyword>
<feature type="transmembrane region" description="Helical" evidence="1">
    <location>
        <begin position="21"/>
        <end position="42"/>
    </location>
</feature>
<gene>
    <name evidence="2" type="ORF">DF220_12230</name>
</gene>
<keyword evidence="1" id="KW-0472">Membrane</keyword>
<feature type="transmembrane region" description="Helical" evidence="1">
    <location>
        <begin position="455"/>
        <end position="476"/>
    </location>
</feature>